<keyword evidence="3" id="KW-0238">DNA-binding</keyword>
<dbReference type="Proteomes" id="UP000317036">
    <property type="component" value="Unassembled WGS sequence"/>
</dbReference>
<name>A0A559K7X2_9BACL</name>
<proteinExistence type="inferred from homology"/>
<dbReference type="RefSeq" id="WP_144850273.1">
    <property type="nucleotide sequence ID" value="NZ_VNJI01000026.1"/>
</dbReference>
<dbReference type="PROSITE" id="PS50931">
    <property type="entry name" value="HTH_LYSR"/>
    <property type="match status" value="1"/>
</dbReference>
<dbReference type="Gene3D" id="1.10.10.10">
    <property type="entry name" value="Winged helix-like DNA-binding domain superfamily/Winged helix DNA-binding domain"/>
    <property type="match status" value="1"/>
</dbReference>
<evidence type="ECO:0000256" key="4">
    <source>
        <dbReference type="ARBA" id="ARBA00023163"/>
    </source>
</evidence>
<comment type="caution">
    <text evidence="6">The sequence shown here is derived from an EMBL/GenBank/DDBJ whole genome shotgun (WGS) entry which is preliminary data.</text>
</comment>
<keyword evidence="7" id="KW-1185">Reference proteome</keyword>
<evidence type="ECO:0000256" key="1">
    <source>
        <dbReference type="ARBA" id="ARBA00009437"/>
    </source>
</evidence>
<dbReference type="EMBL" id="VNJI01000026">
    <property type="protein sequence ID" value="TVY08231.1"/>
    <property type="molecule type" value="Genomic_DNA"/>
</dbReference>
<dbReference type="InterPro" id="IPR005119">
    <property type="entry name" value="LysR_subst-bd"/>
</dbReference>
<evidence type="ECO:0000313" key="6">
    <source>
        <dbReference type="EMBL" id="TVY08231.1"/>
    </source>
</evidence>
<feature type="domain" description="HTH lysR-type" evidence="5">
    <location>
        <begin position="1"/>
        <end position="58"/>
    </location>
</feature>
<reference evidence="6 7" key="1">
    <citation type="submission" date="2019-07" db="EMBL/GenBank/DDBJ databases">
        <authorList>
            <person name="Kim J."/>
        </authorList>
    </citation>
    <scope>NUCLEOTIDE SEQUENCE [LARGE SCALE GENOMIC DNA]</scope>
    <source>
        <strain evidence="6 7">JC52</strain>
    </source>
</reference>
<gene>
    <name evidence="6" type="ORF">FPZ49_20240</name>
</gene>
<dbReference type="InterPro" id="IPR036388">
    <property type="entry name" value="WH-like_DNA-bd_sf"/>
</dbReference>
<dbReference type="CDD" id="cd05466">
    <property type="entry name" value="PBP2_LTTR_substrate"/>
    <property type="match status" value="1"/>
</dbReference>
<dbReference type="InterPro" id="IPR000847">
    <property type="entry name" value="LysR_HTH_N"/>
</dbReference>
<dbReference type="PANTHER" id="PTHR30126">
    <property type="entry name" value="HTH-TYPE TRANSCRIPTIONAL REGULATOR"/>
    <property type="match status" value="1"/>
</dbReference>
<evidence type="ECO:0000259" key="5">
    <source>
        <dbReference type="PROSITE" id="PS50931"/>
    </source>
</evidence>
<dbReference type="AlphaFoldDB" id="A0A559K7X2"/>
<accession>A0A559K7X2</accession>
<organism evidence="6 7">
    <name type="scientific">Paenibacillus cremeus</name>
    <dbReference type="NCBI Taxonomy" id="2163881"/>
    <lineage>
        <taxon>Bacteria</taxon>
        <taxon>Bacillati</taxon>
        <taxon>Bacillota</taxon>
        <taxon>Bacilli</taxon>
        <taxon>Bacillales</taxon>
        <taxon>Paenibacillaceae</taxon>
        <taxon>Paenibacillus</taxon>
    </lineage>
</organism>
<keyword evidence="2" id="KW-0805">Transcription regulation</keyword>
<protein>
    <submittedName>
        <fullName evidence="6">LysR family transcriptional regulator</fullName>
    </submittedName>
</protein>
<dbReference type="OrthoDB" id="8479357at2"/>
<evidence type="ECO:0000256" key="3">
    <source>
        <dbReference type="ARBA" id="ARBA00023125"/>
    </source>
</evidence>
<dbReference type="PANTHER" id="PTHR30126:SF40">
    <property type="entry name" value="HTH-TYPE TRANSCRIPTIONAL REGULATOR GLTR"/>
    <property type="match status" value="1"/>
</dbReference>
<sequence length="281" mass="32289">MDIENMIAFVTVAELKSVSAAASNMNHLQSNMTAKIKKIENHYRQQLFFRSTRGMELTPEGEKLYRQYKKLLLLWEETEQEMNRRELKLRLGIMQSVISENITKAFSDLYEKYPNMSVTLITGSTEKMEEELIEGNIDLAYTFGKSDLQQLHYWPIGSEELVLVGKRVKTAASLAQCLQSETMLILSKNCLYASILQRIYSAHGIHLASKTEVGVLETLLRLASLGMGVALISKTNVREFGVTDFMELPQEYRYIDKFLVTRTNYELSPLERQFFKISQSL</sequence>
<dbReference type="SUPFAM" id="SSF53850">
    <property type="entry name" value="Periplasmic binding protein-like II"/>
    <property type="match status" value="1"/>
</dbReference>
<dbReference type="InterPro" id="IPR036390">
    <property type="entry name" value="WH_DNA-bd_sf"/>
</dbReference>
<dbReference type="GO" id="GO:0003700">
    <property type="term" value="F:DNA-binding transcription factor activity"/>
    <property type="evidence" value="ECO:0007669"/>
    <property type="project" value="InterPro"/>
</dbReference>
<keyword evidence="4" id="KW-0804">Transcription</keyword>
<dbReference type="GO" id="GO:0000976">
    <property type="term" value="F:transcription cis-regulatory region binding"/>
    <property type="evidence" value="ECO:0007669"/>
    <property type="project" value="TreeGrafter"/>
</dbReference>
<comment type="similarity">
    <text evidence="1">Belongs to the LysR transcriptional regulatory family.</text>
</comment>
<evidence type="ECO:0000256" key="2">
    <source>
        <dbReference type="ARBA" id="ARBA00023015"/>
    </source>
</evidence>
<dbReference type="Pfam" id="PF00126">
    <property type="entry name" value="HTH_1"/>
    <property type="match status" value="1"/>
</dbReference>
<dbReference type="Pfam" id="PF03466">
    <property type="entry name" value="LysR_substrate"/>
    <property type="match status" value="1"/>
</dbReference>
<evidence type="ECO:0000313" key="7">
    <source>
        <dbReference type="Proteomes" id="UP000317036"/>
    </source>
</evidence>
<dbReference type="Gene3D" id="3.40.190.290">
    <property type="match status" value="1"/>
</dbReference>
<dbReference type="SUPFAM" id="SSF46785">
    <property type="entry name" value="Winged helix' DNA-binding domain"/>
    <property type="match status" value="1"/>
</dbReference>